<sequence>MLWFLAALGTALCFGVNNTLFKWGAQQHLNKVCIQLFFYWMSFIIILSFTFITGNFKFHLFPILTGALIGILNANGNIQMSKAFEKGPASITSTIIAMNTVIVVIATSILFPQSIPLTNWIGIFIIIFAAMIIQYQPQKAIMVDYKIWLLSCCLALISIGMVGVIMKYGTYEHYSFMEMLVSMYGGGAVYLSFLARKELKKSLAHRIEIKIGILVGVLSTIGYSCYLFALKEGPSSVVYPIISLNCVVVLIGSLIIFKEKLKRYQLVGIILTLCGVILTKL</sequence>
<dbReference type="Proteomes" id="UP000036202">
    <property type="component" value="Chromosome"/>
</dbReference>
<accession>A0A0H4KFD3</accession>
<dbReference type="InterPro" id="IPR000620">
    <property type="entry name" value="EamA_dom"/>
</dbReference>
<dbReference type="SUPFAM" id="SSF103481">
    <property type="entry name" value="Multidrug resistance efflux transporter EmrE"/>
    <property type="match status" value="2"/>
</dbReference>
<dbReference type="InterPro" id="IPR050638">
    <property type="entry name" value="AA-Vitamin_Transporters"/>
</dbReference>
<keyword evidence="7" id="KW-1185">Reference proteome</keyword>
<dbReference type="KEGG" id="beo:BEH_12455"/>
<evidence type="ECO:0000256" key="2">
    <source>
        <dbReference type="ARBA" id="ARBA00007362"/>
    </source>
</evidence>
<dbReference type="Gene3D" id="1.10.3730.20">
    <property type="match status" value="1"/>
</dbReference>
<dbReference type="PANTHER" id="PTHR32322">
    <property type="entry name" value="INNER MEMBRANE TRANSPORTER"/>
    <property type="match status" value="1"/>
</dbReference>
<protein>
    <submittedName>
        <fullName evidence="6">Uncharacterized protein</fullName>
    </submittedName>
</protein>
<evidence type="ECO:0000256" key="1">
    <source>
        <dbReference type="ARBA" id="ARBA00004127"/>
    </source>
</evidence>
<keyword evidence="3" id="KW-0812">Transmembrane</keyword>
<comment type="subcellular location">
    <subcellularLocation>
        <location evidence="1">Endomembrane system</location>
        <topology evidence="1">Multi-pass membrane protein</topology>
    </subcellularLocation>
</comment>
<reference evidence="7" key="2">
    <citation type="submission" date="2015-06" db="EMBL/GenBank/DDBJ databases">
        <title>Genome Sequence of Bacillus endophyticus and Analysis of its Companion Mechanism in the Ketogulonigenium vulgare-Bacillus strain Consortium.</title>
        <authorList>
            <person name="Jia N."/>
            <person name="Du J."/>
            <person name="Ding M.-Z."/>
            <person name="Gao F."/>
            <person name="Yuan Y.-J."/>
        </authorList>
    </citation>
    <scope>NUCLEOTIDE SEQUENCE [LARGE SCALE GENOMIC DNA]</scope>
    <source>
        <strain evidence="7">Hbe603</strain>
    </source>
</reference>
<name>A0A0H4KFD3_9BACI</name>
<dbReference type="EMBL" id="CP011974">
    <property type="protein sequence ID" value="AKO92827.1"/>
    <property type="molecule type" value="Genomic_DNA"/>
</dbReference>
<evidence type="ECO:0000256" key="5">
    <source>
        <dbReference type="ARBA" id="ARBA00023136"/>
    </source>
</evidence>
<reference evidence="6 7" key="1">
    <citation type="journal article" date="2015" name="PLoS ONE">
        <title>Genome Sequence of Bacillus endophyticus and Analysis of Its Companion Mechanism in the Ketogulonigenium vulgare-Bacillus Strain Consortium.</title>
        <authorList>
            <person name="Jia N."/>
            <person name="Du J."/>
            <person name="Ding M.Z."/>
            <person name="Gao F."/>
            <person name="Yuan Y.J."/>
        </authorList>
    </citation>
    <scope>NUCLEOTIDE SEQUENCE [LARGE SCALE GENOMIC DNA]</scope>
    <source>
        <strain evidence="6 7">Hbe603</strain>
    </source>
</reference>
<dbReference type="GO" id="GO:0016020">
    <property type="term" value="C:membrane"/>
    <property type="evidence" value="ECO:0007669"/>
    <property type="project" value="UniProtKB-SubCell"/>
</dbReference>
<dbReference type="InterPro" id="IPR037185">
    <property type="entry name" value="EmrE-like"/>
</dbReference>
<dbReference type="GeneID" id="93701548"/>
<evidence type="ECO:0000256" key="4">
    <source>
        <dbReference type="ARBA" id="ARBA00022989"/>
    </source>
</evidence>
<keyword evidence="4" id="KW-1133">Transmembrane helix</keyword>
<accession>A0A231SD43</accession>
<gene>
    <name evidence="6" type="ORF">BEH_12455</name>
</gene>
<keyword evidence="5" id="KW-0472">Membrane</keyword>
<dbReference type="OrthoDB" id="9806718at2"/>
<proteinExistence type="inferred from homology"/>
<dbReference type="RefSeq" id="WP_040057528.1">
    <property type="nucleotide sequence ID" value="NZ_CP011974.1"/>
</dbReference>
<evidence type="ECO:0000313" key="6">
    <source>
        <dbReference type="EMBL" id="AKO92827.1"/>
    </source>
</evidence>
<dbReference type="AlphaFoldDB" id="A0A0H4KFD3"/>
<dbReference type="PATRIC" id="fig|135735.6.peg.2618"/>
<evidence type="ECO:0000313" key="7">
    <source>
        <dbReference type="Proteomes" id="UP000036202"/>
    </source>
</evidence>
<comment type="similarity">
    <text evidence="2">Belongs to the EamA transporter family.</text>
</comment>
<dbReference type="PANTHER" id="PTHR32322:SF2">
    <property type="entry name" value="EAMA DOMAIN-CONTAINING PROTEIN"/>
    <property type="match status" value="1"/>
</dbReference>
<dbReference type="Pfam" id="PF00892">
    <property type="entry name" value="EamA"/>
    <property type="match status" value="2"/>
</dbReference>
<organism evidence="6 7">
    <name type="scientific">Priestia filamentosa</name>
    <dbReference type="NCBI Taxonomy" id="1402861"/>
    <lineage>
        <taxon>Bacteria</taxon>
        <taxon>Bacillati</taxon>
        <taxon>Bacillota</taxon>
        <taxon>Bacilli</taxon>
        <taxon>Bacillales</taxon>
        <taxon>Bacillaceae</taxon>
        <taxon>Priestia</taxon>
    </lineage>
</organism>
<evidence type="ECO:0000256" key="3">
    <source>
        <dbReference type="ARBA" id="ARBA00022692"/>
    </source>
</evidence>